<proteinExistence type="predicted"/>
<keyword evidence="3" id="KW-1185">Reference proteome</keyword>
<name>A3IP80_9CHRO</name>
<dbReference type="Proteomes" id="UP000003781">
    <property type="component" value="Unassembled WGS sequence"/>
</dbReference>
<feature type="region of interest" description="Disordered" evidence="1">
    <location>
        <begin position="35"/>
        <end position="63"/>
    </location>
</feature>
<evidence type="ECO:0000256" key="1">
    <source>
        <dbReference type="SAM" id="MobiDB-lite"/>
    </source>
</evidence>
<reference evidence="2 3" key="1">
    <citation type="submission" date="2007-03" db="EMBL/GenBank/DDBJ databases">
        <authorList>
            <person name="Stal L."/>
            <person name="Ferriera S."/>
            <person name="Johnson J."/>
            <person name="Kravitz S."/>
            <person name="Beeson K."/>
            <person name="Sutton G."/>
            <person name="Rogers Y.-H."/>
            <person name="Friedman R."/>
            <person name="Frazier M."/>
            <person name="Venter J.C."/>
        </authorList>
    </citation>
    <scope>NUCLEOTIDE SEQUENCE [LARGE SCALE GENOMIC DNA]</scope>
    <source>
        <strain evidence="2 3">CCY0110</strain>
    </source>
</reference>
<dbReference type="AlphaFoldDB" id="A3IP80"/>
<accession>A3IP80</accession>
<evidence type="ECO:0000313" key="2">
    <source>
        <dbReference type="EMBL" id="EAZ91645.1"/>
    </source>
</evidence>
<organism evidence="2 3">
    <name type="scientific">Crocosphaera chwakensis CCY0110</name>
    <dbReference type="NCBI Taxonomy" id="391612"/>
    <lineage>
        <taxon>Bacteria</taxon>
        <taxon>Bacillati</taxon>
        <taxon>Cyanobacteriota</taxon>
        <taxon>Cyanophyceae</taxon>
        <taxon>Oscillatoriophycideae</taxon>
        <taxon>Chroococcales</taxon>
        <taxon>Aphanothecaceae</taxon>
        <taxon>Crocosphaera</taxon>
        <taxon>Crocosphaera chwakensis</taxon>
    </lineage>
</organism>
<gene>
    <name evidence="2" type="ORF">CY0110_25978</name>
</gene>
<dbReference type="EMBL" id="AAXW01000012">
    <property type="protein sequence ID" value="EAZ91645.1"/>
    <property type="molecule type" value="Genomic_DNA"/>
</dbReference>
<sequence length="63" mass="6966">MLKKEILTKRTLNLFNLLGGLDYTRSALDSINFRSREQGAGSREQGAGSREQGAGRKNVTLLK</sequence>
<comment type="caution">
    <text evidence="2">The sequence shown here is derived from an EMBL/GenBank/DDBJ whole genome shotgun (WGS) entry which is preliminary data.</text>
</comment>
<evidence type="ECO:0000313" key="3">
    <source>
        <dbReference type="Proteomes" id="UP000003781"/>
    </source>
</evidence>
<protein>
    <submittedName>
        <fullName evidence="2">Uncharacterized protein</fullName>
    </submittedName>
</protein>